<name>A0AAV8Y834_9CUCU</name>
<dbReference type="Proteomes" id="UP001162156">
    <property type="component" value="Unassembled WGS sequence"/>
</dbReference>
<dbReference type="EMBL" id="JANEYF010002360">
    <property type="protein sequence ID" value="KAJ8947644.1"/>
    <property type="molecule type" value="Genomic_DNA"/>
</dbReference>
<protein>
    <submittedName>
        <fullName evidence="1">Uncharacterized protein</fullName>
    </submittedName>
</protein>
<sequence length="107" mass="12436">MEEAEIDIKDLQIIERHVGDPFAQLSNSDSGYPLRTWLFTLLEEEPVPNSPDFRYNATHKSTRSITGRYNGVLKWEQNNVFNPIERVNPELAKGRKVSSRLIQNFFN</sequence>
<organism evidence="1 2">
    <name type="scientific">Rhamnusium bicolor</name>
    <dbReference type="NCBI Taxonomy" id="1586634"/>
    <lineage>
        <taxon>Eukaryota</taxon>
        <taxon>Metazoa</taxon>
        <taxon>Ecdysozoa</taxon>
        <taxon>Arthropoda</taxon>
        <taxon>Hexapoda</taxon>
        <taxon>Insecta</taxon>
        <taxon>Pterygota</taxon>
        <taxon>Neoptera</taxon>
        <taxon>Endopterygota</taxon>
        <taxon>Coleoptera</taxon>
        <taxon>Polyphaga</taxon>
        <taxon>Cucujiformia</taxon>
        <taxon>Chrysomeloidea</taxon>
        <taxon>Cerambycidae</taxon>
        <taxon>Lepturinae</taxon>
        <taxon>Rhagiini</taxon>
        <taxon>Rhamnusium</taxon>
    </lineage>
</organism>
<reference evidence="1" key="1">
    <citation type="journal article" date="2023" name="Insect Mol. Biol.">
        <title>Genome sequencing provides insights into the evolution of gene families encoding plant cell wall-degrading enzymes in longhorned beetles.</title>
        <authorList>
            <person name="Shin N.R."/>
            <person name="Okamura Y."/>
            <person name="Kirsch R."/>
            <person name="Pauchet Y."/>
        </authorList>
    </citation>
    <scope>NUCLEOTIDE SEQUENCE</scope>
    <source>
        <strain evidence="1">RBIC_L_NR</strain>
    </source>
</reference>
<comment type="caution">
    <text evidence="1">The sequence shown here is derived from an EMBL/GenBank/DDBJ whole genome shotgun (WGS) entry which is preliminary data.</text>
</comment>
<keyword evidence="2" id="KW-1185">Reference proteome</keyword>
<evidence type="ECO:0000313" key="2">
    <source>
        <dbReference type="Proteomes" id="UP001162156"/>
    </source>
</evidence>
<accession>A0AAV8Y834</accession>
<dbReference type="AlphaFoldDB" id="A0AAV8Y834"/>
<evidence type="ECO:0000313" key="1">
    <source>
        <dbReference type="EMBL" id="KAJ8947644.1"/>
    </source>
</evidence>
<gene>
    <name evidence="1" type="ORF">NQ314_008567</name>
</gene>
<proteinExistence type="predicted"/>